<keyword evidence="3" id="KW-1185">Reference proteome</keyword>
<comment type="caution">
    <text evidence="2">The sequence shown here is derived from an EMBL/GenBank/DDBJ whole genome shotgun (WGS) entry which is preliminary data.</text>
</comment>
<accession>A0AA40C678</accession>
<dbReference type="PANTHER" id="PTHR12905">
    <property type="entry name" value="METALLOPHOSPHOESTERASE"/>
    <property type="match status" value="1"/>
</dbReference>
<evidence type="ECO:0000313" key="2">
    <source>
        <dbReference type="EMBL" id="KAK0626179.1"/>
    </source>
</evidence>
<dbReference type="InterPro" id="IPR051693">
    <property type="entry name" value="UPF0046_metallophosphoest"/>
</dbReference>
<dbReference type="GO" id="GO:0016787">
    <property type="term" value="F:hydrolase activity"/>
    <property type="evidence" value="ECO:0007669"/>
    <property type="project" value="InterPro"/>
</dbReference>
<feature type="domain" description="Calcineurin-like phosphoesterase" evidence="1">
    <location>
        <begin position="7"/>
        <end position="180"/>
    </location>
</feature>
<dbReference type="SUPFAM" id="SSF56300">
    <property type="entry name" value="Metallo-dependent phosphatases"/>
    <property type="match status" value="1"/>
</dbReference>
<protein>
    <submittedName>
        <fullName evidence="2">Metallo-dependent phosphatase-like protein</fullName>
    </submittedName>
</protein>
<dbReference type="PANTHER" id="PTHR12905:SF0">
    <property type="entry name" value="CALCINEURIN-LIKE PHOSPHOESTERASE DOMAIN-CONTAINING PROTEIN"/>
    <property type="match status" value="1"/>
</dbReference>
<gene>
    <name evidence="2" type="ORF">B0T14DRAFT_534391</name>
</gene>
<proteinExistence type="predicted"/>
<evidence type="ECO:0000313" key="3">
    <source>
        <dbReference type="Proteomes" id="UP001175000"/>
    </source>
</evidence>
<reference evidence="2" key="1">
    <citation type="submission" date="2023-06" db="EMBL/GenBank/DDBJ databases">
        <title>Genome-scale phylogeny and comparative genomics of the fungal order Sordariales.</title>
        <authorList>
            <consortium name="Lawrence Berkeley National Laboratory"/>
            <person name="Hensen N."/>
            <person name="Bonometti L."/>
            <person name="Westerberg I."/>
            <person name="Brannstrom I.O."/>
            <person name="Guillou S."/>
            <person name="Cros-Aarteil S."/>
            <person name="Calhoun S."/>
            <person name="Haridas S."/>
            <person name="Kuo A."/>
            <person name="Mondo S."/>
            <person name="Pangilinan J."/>
            <person name="Riley R."/>
            <person name="Labutti K."/>
            <person name="Andreopoulos B."/>
            <person name="Lipzen A."/>
            <person name="Chen C."/>
            <person name="Yanf M."/>
            <person name="Daum C."/>
            <person name="Ng V."/>
            <person name="Clum A."/>
            <person name="Steindorff A."/>
            <person name="Ohm R."/>
            <person name="Martin F."/>
            <person name="Silar P."/>
            <person name="Natvig D."/>
            <person name="Lalanne C."/>
            <person name="Gautier V."/>
            <person name="Ament-Velasquez S.L."/>
            <person name="Kruys A."/>
            <person name="Hutchinson M.I."/>
            <person name="Powell A.J."/>
            <person name="Barry K."/>
            <person name="Miller A.N."/>
            <person name="Grigoriev I.V."/>
            <person name="Debuchy R."/>
            <person name="Gladieux P."/>
            <person name="Thoren M.H."/>
            <person name="Johannesson H."/>
        </authorList>
    </citation>
    <scope>NUCLEOTIDE SEQUENCE</scope>
    <source>
        <strain evidence="2">CBS 606.72</strain>
    </source>
</reference>
<name>A0AA40C678_9PEZI</name>
<dbReference type="InterPro" id="IPR004843">
    <property type="entry name" value="Calcineurin-like_PHP"/>
</dbReference>
<dbReference type="AlphaFoldDB" id="A0AA40C678"/>
<dbReference type="Gene3D" id="3.60.21.10">
    <property type="match status" value="2"/>
</dbReference>
<organism evidence="2 3">
    <name type="scientific">Immersiella caudata</name>
    <dbReference type="NCBI Taxonomy" id="314043"/>
    <lineage>
        <taxon>Eukaryota</taxon>
        <taxon>Fungi</taxon>
        <taxon>Dikarya</taxon>
        <taxon>Ascomycota</taxon>
        <taxon>Pezizomycotina</taxon>
        <taxon>Sordariomycetes</taxon>
        <taxon>Sordariomycetidae</taxon>
        <taxon>Sordariales</taxon>
        <taxon>Lasiosphaeriaceae</taxon>
        <taxon>Immersiella</taxon>
    </lineage>
</organism>
<dbReference type="EMBL" id="JAULSU010000002">
    <property type="protein sequence ID" value="KAK0626179.1"/>
    <property type="molecule type" value="Genomic_DNA"/>
</dbReference>
<dbReference type="Proteomes" id="UP001175000">
    <property type="component" value="Unassembled WGS sequence"/>
</dbReference>
<evidence type="ECO:0000259" key="1">
    <source>
        <dbReference type="Pfam" id="PF00149"/>
    </source>
</evidence>
<dbReference type="InterPro" id="IPR029052">
    <property type="entry name" value="Metallo-depent_PP-like"/>
</dbReference>
<sequence>MGVRTIFLIISDTHADGLTGVLPRLPVNIAIHCGDLTEESKIRELQATVDLLKSIDAPLKLVIPGNHDFTLNVPVFKSILAEVRPLHEPELVKREYGDFGDARELFERAASDGIRLLDEGTHHFALHNGAQLKVYASPYTASRAGDRNAKEKPQACGYPGLFEAVARSRPRMHCFGHIHEAWGAKLVVWGNTAGERPSHLTAIDDDKSTSIETLAGLRHPEWDTAETAKRRARCNTLFINAGIQNLEVDGEPQLPRVVDIDLPILVRK</sequence>
<dbReference type="Pfam" id="PF00149">
    <property type="entry name" value="Metallophos"/>
    <property type="match status" value="1"/>
</dbReference>